<accession>A0A4C1VRW4</accession>
<proteinExistence type="predicted"/>
<organism evidence="1 2">
    <name type="scientific">Eumeta variegata</name>
    <name type="common">Bagworm moth</name>
    <name type="synonym">Eumeta japonica</name>
    <dbReference type="NCBI Taxonomy" id="151549"/>
    <lineage>
        <taxon>Eukaryota</taxon>
        <taxon>Metazoa</taxon>
        <taxon>Ecdysozoa</taxon>
        <taxon>Arthropoda</taxon>
        <taxon>Hexapoda</taxon>
        <taxon>Insecta</taxon>
        <taxon>Pterygota</taxon>
        <taxon>Neoptera</taxon>
        <taxon>Endopterygota</taxon>
        <taxon>Lepidoptera</taxon>
        <taxon>Glossata</taxon>
        <taxon>Ditrysia</taxon>
        <taxon>Tineoidea</taxon>
        <taxon>Psychidae</taxon>
        <taxon>Oiketicinae</taxon>
        <taxon>Eumeta</taxon>
    </lineage>
</organism>
<comment type="caution">
    <text evidence="1">The sequence shown here is derived from an EMBL/GenBank/DDBJ whole genome shotgun (WGS) entry which is preliminary data.</text>
</comment>
<keyword evidence="2" id="KW-1185">Reference proteome</keyword>
<dbReference type="AlphaFoldDB" id="A0A4C1VRW4"/>
<dbReference type="Proteomes" id="UP000299102">
    <property type="component" value="Unassembled WGS sequence"/>
</dbReference>
<gene>
    <name evidence="1" type="ORF">EVAR_32585_1</name>
</gene>
<name>A0A4C1VRW4_EUMVA</name>
<evidence type="ECO:0000313" key="1">
    <source>
        <dbReference type="EMBL" id="GBP41132.1"/>
    </source>
</evidence>
<dbReference type="EMBL" id="BGZK01000393">
    <property type="protein sequence ID" value="GBP41132.1"/>
    <property type="molecule type" value="Genomic_DNA"/>
</dbReference>
<evidence type="ECO:0000313" key="2">
    <source>
        <dbReference type="Proteomes" id="UP000299102"/>
    </source>
</evidence>
<protein>
    <submittedName>
        <fullName evidence="1">Uncharacterized protein</fullName>
    </submittedName>
</protein>
<reference evidence="1 2" key="1">
    <citation type="journal article" date="2019" name="Commun. Biol.">
        <title>The bagworm genome reveals a unique fibroin gene that provides high tensile strength.</title>
        <authorList>
            <person name="Kono N."/>
            <person name="Nakamura H."/>
            <person name="Ohtoshi R."/>
            <person name="Tomita M."/>
            <person name="Numata K."/>
            <person name="Arakawa K."/>
        </authorList>
    </citation>
    <scope>NUCLEOTIDE SEQUENCE [LARGE SCALE GENOMIC DNA]</scope>
</reference>
<sequence length="179" mass="21292">MHWRGGVVIEREGMRERKERRRKRKILCNNHYFIVVYRSREHMWQFFGYFEKILAKENCLATKSILFNHLSARQSSIVHIRSMFCCSRQIEISKTLSSMSLEMVVLVRNPEKYVMYKFGPATVLLYAPADTNCAHRCPLSWRSIRHRHGLDTQAFVSEEKKDYGYNINMVYKQICTTDV</sequence>